<sequence length="113" mass="12108">MTALTITTTATPTPPPPPYKDEHDQDTFIHEKKSALHLTSPVAPASSTSTAKYEKVICSHDVKLSPKCRGFLIGLTVINPAVGLAVALCPHGRRRKCRTCGAVVVVSPKRAFC</sequence>
<dbReference type="AlphaFoldDB" id="A0AA48I5T1"/>
<dbReference type="RefSeq" id="XP_060452836.1">
    <property type="nucleotide sequence ID" value="XM_060598655.1"/>
</dbReference>
<evidence type="ECO:0008006" key="5">
    <source>
        <dbReference type="Google" id="ProtNLM"/>
    </source>
</evidence>
<accession>A0AA48I5T1</accession>
<evidence type="ECO:0000256" key="1">
    <source>
        <dbReference type="SAM" id="MobiDB-lite"/>
    </source>
</evidence>
<gene>
    <name evidence="3" type="ORF">CcaverHIS019_0102880</name>
</gene>
<evidence type="ECO:0000313" key="3">
    <source>
        <dbReference type="EMBL" id="BEI87570.1"/>
    </source>
</evidence>
<dbReference type="Proteomes" id="UP001233271">
    <property type="component" value="Chromosome 1"/>
</dbReference>
<evidence type="ECO:0000256" key="2">
    <source>
        <dbReference type="SAM" id="Phobius"/>
    </source>
</evidence>
<dbReference type="KEGG" id="ccac:CcaHIS019_0102880"/>
<dbReference type="EMBL" id="AP028212">
    <property type="protein sequence ID" value="BEI87570.1"/>
    <property type="molecule type" value="Genomic_DNA"/>
</dbReference>
<keyword evidence="4" id="KW-1185">Reference proteome</keyword>
<feature type="compositionally biased region" description="Low complexity" evidence="1">
    <location>
        <begin position="1"/>
        <end position="11"/>
    </location>
</feature>
<organism evidence="3 4">
    <name type="scientific">Cutaneotrichosporon cavernicola</name>
    <dbReference type="NCBI Taxonomy" id="279322"/>
    <lineage>
        <taxon>Eukaryota</taxon>
        <taxon>Fungi</taxon>
        <taxon>Dikarya</taxon>
        <taxon>Basidiomycota</taxon>
        <taxon>Agaricomycotina</taxon>
        <taxon>Tremellomycetes</taxon>
        <taxon>Trichosporonales</taxon>
        <taxon>Trichosporonaceae</taxon>
        <taxon>Cutaneotrichosporon</taxon>
    </lineage>
</organism>
<keyword evidence="2" id="KW-0472">Membrane</keyword>
<feature type="region of interest" description="Disordered" evidence="1">
    <location>
        <begin position="1"/>
        <end position="24"/>
    </location>
</feature>
<reference evidence="3" key="1">
    <citation type="journal article" date="2023" name="BMC Genomics">
        <title>Chromosome-level genome assemblies of Cutaneotrichosporon spp. (Trichosporonales, Basidiomycota) reveal imbalanced evolution between nucleotide sequences and chromosome synteny.</title>
        <authorList>
            <person name="Kobayashi Y."/>
            <person name="Kayamori A."/>
            <person name="Aoki K."/>
            <person name="Shiwa Y."/>
            <person name="Matsutani M."/>
            <person name="Fujita N."/>
            <person name="Sugita T."/>
            <person name="Iwasaki W."/>
            <person name="Tanaka N."/>
            <person name="Takashima M."/>
        </authorList>
    </citation>
    <scope>NUCLEOTIDE SEQUENCE</scope>
    <source>
        <strain evidence="3">HIS019</strain>
    </source>
</reference>
<protein>
    <recommendedName>
        <fullName evidence="5">Brain protein I3</fullName>
    </recommendedName>
</protein>
<dbReference type="GeneID" id="85491441"/>
<evidence type="ECO:0000313" key="4">
    <source>
        <dbReference type="Proteomes" id="UP001233271"/>
    </source>
</evidence>
<keyword evidence="2" id="KW-0812">Transmembrane</keyword>
<keyword evidence="2" id="KW-1133">Transmembrane helix</keyword>
<name>A0AA48I5T1_9TREE</name>
<feature type="transmembrane region" description="Helical" evidence="2">
    <location>
        <begin position="71"/>
        <end position="89"/>
    </location>
</feature>
<proteinExistence type="predicted"/>